<evidence type="ECO:0000256" key="8">
    <source>
        <dbReference type="ARBA" id="ARBA00023306"/>
    </source>
</evidence>
<dbReference type="Gene3D" id="3.90.190.20">
    <property type="entry name" value="Mur ligase, C-terminal domain"/>
    <property type="match status" value="1"/>
</dbReference>
<dbReference type="Proteomes" id="UP000619761">
    <property type="component" value="Unassembled WGS sequence"/>
</dbReference>
<keyword evidence="1 10" id="KW-0963">Cytoplasm</keyword>
<evidence type="ECO:0000259" key="12">
    <source>
        <dbReference type="Pfam" id="PF02875"/>
    </source>
</evidence>
<keyword evidence="8 10" id="KW-0131">Cell cycle</keyword>
<keyword evidence="6 10" id="KW-0133">Cell shape</keyword>
<dbReference type="InterPro" id="IPR035911">
    <property type="entry name" value="MurE/MurF_N"/>
</dbReference>
<evidence type="ECO:0000256" key="11">
    <source>
        <dbReference type="RuleBase" id="RU004136"/>
    </source>
</evidence>
<dbReference type="GO" id="GO:0016874">
    <property type="term" value="F:ligase activity"/>
    <property type="evidence" value="ECO:0007669"/>
    <property type="project" value="UniProtKB-KW"/>
</dbReference>
<evidence type="ECO:0000259" key="13">
    <source>
        <dbReference type="Pfam" id="PF08245"/>
    </source>
</evidence>
<keyword evidence="5 10" id="KW-0067">ATP-binding</keyword>
<keyword evidence="9 10" id="KW-0961">Cell wall biogenesis/degradation</keyword>
<dbReference type="InterPro" id="IPR005863">
    <property type="entry name" value="UDP-N-AcMur_synth"/>
</dbReference>
<dbReference type="SUPFAM" id="SSF53623">
    <property type="entry name" value="MurD-like peptide ligases, catalytic domain"/>
    <property type="match status" value="1"/>
</dbReference>
<evidence type="ECO:0000256" key="1">
    <source>
        <dbReference type="ARBA" id="ARBA00022490"/>
    </source>
</evidence>
<dbReference type="SUPFAM" id="SSF53244">
    <property type="entry name" value="MurD-like peptide ligases, peptide-binding domain"/>
    <property type="match status" value="1"/>
</dbReference>
<feature type="domain" description="Mur ligase C-terminal" evidence="12">
    <location>
        <begin position="320"/>
        <end position="441"/>
    </location>
</feature>
<dbReference type="EMBL" id="BMYZ01000001">
    <property type="protein sequence ID" value="GGY62744.1"/>
    <property type="molecule type" value="Genomic_DNA"/>
</dbReference>
<keyword evidence="2 10" id="KW-0436">Ligase</keyword>
<organism evidence="14 15">
    <name type="scientific">Cellvibrio zantedeschiae</name>
    <dbReference type="NCBI Taxonomy" id="1237077"/>
    <lineage>
        <taxon>Bacteria</taxon>
        <taxon>Pseudomonadati</taxon>
        <taxon>Pseudomonadota</taxon>
        <taxon>Gammaproteobacteria</taxon>
        <taxon>Cellvibrionales</taxon>
        <taxon>Cellvibrionaceae</taxon>
        <taxon>Cellvibrio</taxon>
    </lineage>
</organism>
<accession>A0ABQ3ASK2</accession>
<comment type="catalytic activity">
    <reaction evidence="10 11">
        <text>D-alanyl-D-alanine + UDP-N-acetyl-alpha-D-muramoyl-L-alanyl-gamma-D-glutamyl-meso-2,6-diaminopimelate + ATP = UDP-N-acetyl-alpha-D-muramoyl-L-alanyl-gamma-D-glutamyl-meso-2,6-diaminopimeloyl-D-alanyl-D-alanine + ADP + phosphate + H(+)</text>
        <dbReference type="Rhea" id="RHEA:28374"/>
        <dbReference type="ChEBI" id="CHEBI:15378"/>
        <dbReference type="ChEBI" id="CHEBI:30616"/>
        <dbReference type="ChEBI" id="CHEBI:43474"/>
        <dbReference type="ChEBI" id="CHEBI:57822"/>
        <dbReference type="ChEBI" id="CHEBI:61386"/>
        <dbReference type="ChEBI" id="CHEBI:83905"/>
        <dbReference type="ChEBI" id="CHEBI:456216"/>
        <dbReference type="EC" id="6.3.2.10"/>
    </reaction>
</comment>
<dbReference type="SUPFAM" id="SSF63418">
    <property type="entry name" value="MurE/MurF N-terminal domain"/>
    <property type="match status" value="1"/>
</dbReference>
<evidence type="ECO:0000256" key="7">
    <source>
        <dbReference type="ARBA" id="ARBA00022984"/>
    </source>
</evidence>
<comment type="function">
    <text evidence="10 11">Involved in cell wall formation. Catalyzes the final step in the synthesis of UDP-N-acetylmuramoyl-pentapeptide, the precursor of murein.</text>
</comment>
<evidence type="ECO:0000313" key="15">
    <source>
        <dbReference type="Proteomes" id="UP000619761"/>
    </source>
</evidence>
<dbReference type="EC" id="6.3.2.10" evidence="10 11"/>
<feature type="binding site" evidence="10">
    <location>
        <begin position="113"/>
        <end position="119"/>
    </location>
    <ligand>
        <name>ATP</name>
        <dbReference type="ChEBI" id="CHEBI:30616"/>
    </ligand>
</feature>
<dbReference type="InterPro" id="IPR051046">
    <property type="entry name" value="MurCDEF_CellWall_CoF430Synth"/>
</dbReference>
<feature type="domain" description="Mur ligase central" evidence="13">
    <location>
        <begin position="111"/>
        <end position="298"/>
    </location>
</feature>
<dbReference type="NCBIfam" id="TIGR01143">
    <property type="entry name" value="murF"/>
    <property type="match status" value="1"/>
</dbReference>
<dbReference type="InterPro" id="IPR036615">
    <property type="entry name" value="Mur_ligase_C_dom_sf"/>
</dbReference>
<dbReference type="PANTHER" id="PTHR43024:SF1">
    <property type="entry name" value="UDP-N-ACETYLMURAMOYL-TRIPEPTIDE--D-ALANYL-D-ALANINE LIGASE"/>
    <property type="match status" value="1"/>
</dbReference>
<evidence type="ECO:0000313" key="14">
    <source>
        <dbReference type="EMBL" id="GGY62744.1"/>
    </source>
</evidence>
<dbReference type="Gene3D" id="3.40.1190.10">
    <property type="entry name" value="Mur-like, catalytic domain"/>
    <property type="match status" value="1"/>
</dbReference>
<evidence type="ECO:0000256" key="2">
    <source>
        <dbReference type="ARBA" id="ARBA00022598"/>
    </source>
</evidence>
<evidence type="ECO:0000256" key="10">
    <source>
        <dbReference type="HAMAP-Rule" id="MF_02019"/>
    </source>
</evidence>
<evidence type="ECO:0000256" key="3">
    <source>
        <dbReference type="ARBA" id="ARBA00022618"/>
    </source>
</evidence>
<dbReference type="InterPro" id="IPR004101">
    <property type="entry name" value="Mur_ligase_C"/>
</dbReference>
<dbReference type="InterPro" id="IPR013221">
    <property type="entry name" value="Mur_ligase_cen"/>
</dbReference>
<keyword evidence="3 10" id="KW-0132">Cell division</keyword>
<comment type="subcellular location">
    <subcellularLocation>
        <location evidence="10 11">Cytoplasm</location>
    </subcellularLocation>
</comment>
<comment type="pathway">
    <text evidence="10 11">Cell wall biogenesis; peptidoglycan biosynthesis.</text>
</comment>
<dbReference type="HAMAP" id="MF_02019">
    <property type="entry name" value="MurF"/>
    <property type="match status" value="1"/>
</dbReference>
<dbReference type="Pfam" id="PF02875">
    <property type="entry name" value="Mur_ligase_C"/>
    <property type="match status" value="1"/>
</dbReference>
<evidence type="ECO:0000256" key="9">
    <source>
        <dbReference type="ARBA" id="ARBA00023316"/>
    </source>
</evidence>
<proteinExistence type="inferred from homology"/>
<dbReference type="Pfam" id="PF08245">
    <property type="entry name" value="Mur_ligase_M"/>
    <property type="match status" value="1"/>
</dbReference>
<sequence length="459" mass="48875">MIAPLTLTQVAEYCRNSLNAEVHNGDVAFTNVNTDTRTLVAGDLFVALRGENFDAHNFLQQAAAKNVCGLVVEKFDPSVNLPQLIVKDTLLALGQIAAMNRNAFNKPVLAITGSSGKTTVKTMLADILRECGDVHATKGNLNNHIGVPLTLLQLNANHDFAVIEMGASAIGEIEYLCSLARPQVTMINNVMPAHIAGFGSIEGVAKAKGEIYQGLTSADIAVVNIDDKFSAQWLVNLNAPATRVSLHNTQADCYSEKITFSADSVAFDLVIHDKKIPVSINALGEHSVRNALMAAAMAHAVGASLESIKQGLGNFSAVGGRMSRHIGTNQSLIIDDSYNANPGSVRVAIDVLAARNGKRILVLGDLAELGANAESLHAQLGAYAKQQNIDHFYTLGVLTKHASESFGSQVDQHHFVERDLLIAALKKQATPDTTILIKGSRSAKMDLVVSALCSSGENH</sequence>
<dbReference type="InterPro" id="IPR036565">
    <property type="entry name" value="Mur-like_cat_sf"/>
</dbReference>
<dbReference type="RefSeq" id="WP_189415387.1">
    <property type="nucleotide sequence ID" value="NZ_BMYZ01000001.1"/>
</dbReference>
<protein>
    <recommendedName>
        <fullName evidence="10 11">UDP-N-acetylmuramoyl-tripeptide--D-alanyl-D-alanine ligase</fullName>
        <ecNumber evidence="10 11">6.3.2.10</ecNumber>
    </recommendedName>
    <alternativeName>
        <fullName evidence="10">D-alanyl-D-alanine-adding enzyme</fullName>
    </alternativeName>
</protein>
<keyword evidence="7 10" id="KW-0573">Peptidoglycan synthesis</keyword>
<evidence type="ECO:0000256" key="5">
    <source>
        <dbReference type="ARBA" id="ARBA00022840"/>
    </source>
</evidence>
<comment type="similarity">
    <text evidence="10">Belongs to the MurCDEF family. MurF subfamily.</text>
</comment>
<comment type="caution">
    <text evidence="14">The sequence shown here is derived from an EMBL/GenBank/DDBJ whole genome shotgun (WGS) entry which is preliminary data.</text>
</comment>
<evidence type="ECO:0000256" key="6">
    <source>
        <dbReference type="ARBA" id="ARBA00022960"/>
    </source>
</evidence>
<keyword evidence="15" id="KW-1185">Reference proteome</keyword>
<dbReference type="PANTHER" id="PTHR43024">
    <property type="entry name" value="UDP-N-ACETYLMURAMOYL-TRIPEPTIDE--D-ALANYL-D-ALANINE LIGASE"/>
    <property type="match status" value="1"/>
</dbReference>
<name>A0ABQ3ASK2_9GAMM</name>
<dbReference type="Gene3D" id="3.40.1390.10">
    <property type="entry name" value="MurE/MurF, N-terminal domain"/>
    <property type="match status" value="1"/>
</dbReference>
<keyword evidence="4 10" id="KW-0547">Nucleotide-binding</keyword>
<evidence type="ECO:0000256" key="4">
    <source>
        <dbReference type="ARBA" id="ARBA00022741"/>
    </source>
</evidence>
<gene>
    <name evidence="10 14" type="primary">murF</name>
    <name evidence="14" type="ORF">GCM10011613_02830</name>
</gene>
<reference evidence="15" key="1">
    <citation type="journal article" date="2019" name="Int. J. Syst. Evol. Microbiol.">
        <title>The Global Catalogue of Microorganisms (GCM) 10K type strain sequencing project: providing services to taxonomists for standard genome sequencing and annotation.</title>
        <authorList>
            <consortium name="The Broad Institute Genomics Platform"/>
            <consortium name="The Broad Institute Genome Sequencing Center for Infectious Disease"/>
            <person name="Wu L."/>
            <person name="Ma J."/>
        </authorList>
    </citation>
    <scope>NUCLEOTIDE SEQUENCE [LARGE SCALE GENOMIC DNA]</scope>
    <source>
        <strain evidence="15">KCTC 32239</strain>
    </source>
</reference>